<name>A0A4C1STS9_EUMVA</name>
<dbReference type="AlphaFoldDB" id="A0A4C1STS9"/>
<protein>
    <submittedName>
        <fullName evidence="1">Uncharacterized protein</fullName>
    </submittedName>
</protein>
<keyword evidence="2" id="KW-1185">Reference proteome</keyword>
<reference evidence="1 2" key="1">
    <citation type="journal article" date="2019" name="Commun. Biol.">
        <title>The bagworm genome reveals a unique fibroin gene that provides high tensile strength.</title>
        <authorList>
            <person name="Kono N."/>
            <person name="Nakamura H."/>
            <person name="Ohtoshi R."/>
            <person name="Tomita M."/>
            <person name="Numata K."/>
            <person name="Arakawa K."/>
        </authorList>
    </citation>
    <scope>NUCLEOTIDE SEQUENCE [LARGE SCALE GENOMIC DNA]</scope>
</reference>
<sequence>MVIMELERIKINKLQDQNAKDEYVERLKDSLGEIKQYEYLELDELWKVTKFVLAGEVKRYLPIHKGDGRRFLGVYLCSPGLEPSSHLIDDPLEVEQMLLSVW</sequence>
<dbReference type="OrthoDB" id="7400707at2759"/>
<accession>A0A4C1STS9</accession>
<dbReference type="EMBL" id="BGZK01000017">
    <property type="protein sequence ID" value="GBP05365.1"/>
    <property type="molecule type" value="Genomic_DNA"/>
</dbReference>
<evidence type="ECO:0000313" key="1">
    <source>
        <dbReference type="EMBL" id="GBP05365.1"/>
    </source>
</evidence>
<comment type="caution">
    <text evidence="1">The sequence shown here is derived from an EMBL/GenBank/DDBJ whole genome shotgun (WGS) entry which is preliminary data.</text>
</comment>
<gene>
    <name evidence="1" type="ORF">EVAR_76786_1</name>
</gene>
<proteinExistence type="predicted"/>
<evidence type="ECO:0000313" key="2">
    <source>
        <dbReference type="Proteomes" id="UP000299102"/>
    </source>
</evidence>
<organism evidence="1 2">
    <name type="scientific">Eumeta variegata</name>
    <name type="common">Bagworm moth</name>
    <name type="synonym">Eumeta japonica</name>
    <dbReference type="NCBI Taxonomy" id="151549"/>
    <lineage>
        <taxon>Eukaryota</taxon>
        <taxon>Metazoa</taxon>
        <taxon>Ecdysozoa</taxon>
        <taxon>Arthropoda</taxon>
        <taxon>Hexapoda</taxon>
        <taxon>Insecta</taxon>
        <taxon>Pterygota</taxon>
        <taxon>Neoptera</taxon>
        <taxon>Endopterygota</taxon>
        <taxon>Lepidoptera</taxon>
        <taxon>Glossata</taxon>
        <taxon>Ditrysia</taxon>
        <taxon>Tineoidea</taxon>
        <taxon>Psychidae</taxon>
        <taxon>Oiketicinae</taxon>
        <taxon>Eumeta</taxon>
    </lineage>
</organism>
<dbReference type="Proteomes" id="UP000299102">
    <property type="component" value="Unassembled WGS sequence"/>
</dbReference>